<gene>
    <name evidence="1" type="ORF">SEA_WEASELS2_250</name>
</gene>
<proteinExistence type="predicted"/>
<evidence type="ECO:0000313" key="1">
    <source>
        <dbReference type="EMBL" id="AOZ63828.1"/>
    </source>
</evidence>
<evidence type="ECO:0000313" key="2">
    <source>
        <dbReference type="Proteomes" id="UP000224902"/>
    </source>
</evidence>
<organism evidence="1 2">
    <name type="scientific">Rhodococcus phage Weasels2</name>
    <dbReference type="NCBI Taxonomy" id="1897437"/>
    <lineage>
        <taxon>Viruses</taxon>
        <taxon>Duplodnaviria</taxon>
        <taxon>Heunggongvirae</taxon>
        <taxon>Uroviricota</taxon>
        <taxon>Caudoviricetes</taxon>
        <taxon>Weaselvirus</taxon>
        <taxon>Weaselvirus weasel</taxon>
    </lineage>
</organism>
<reference evidence="2" key="1">
    <citation type="submission" date="2016-08" db="EMBL/GenBank/DDBJ databases">
        <authorList>
            <person name="Seilhamer J.J."/>
        </authorList>
    </citation>
    <scope>NUCLEOTIDE SEQUENCE [LARGE SCALE GENOMIC DNA]</scope>
</reference>
<protein>
    <submittedName>
        <fullName evidence="1">Uncharacterized protein</fullName>
    </submittedName>
</protein>
<sequence>MPHFWLNVSDPEPFHCTECGYIVEYLEVEYSDINTWICRWQLGCALHGPFIGPTEDAIEWLIEKVLYHYKFHYQGPSDFRPEEIQSIIDELKQYLDYREDLDAQISAI</sequence>
<dbReference type="Proteomes" id="UP000224902">
    <property type="component" value="Segment"/>
</dbReference>
<dbReference type="EMBL" id="KX774321">
    <property type="protein sequence ID" value="AOZ63828.1"/>
    <property type="molecule type" value="Genomic_DNA"/>
</dbReference>
<accession>A0A1I9SAM2</accession>
<keyword evidence="2" id="KW-1185">Reference proteome</keyword>
<name>A0A1I9SAM2_9CAUD</name>